<accession>A0ABU2YMJ3</accession>
<dbReference type="InterPro" id="IPR001296">
    <property type="entry name" value="Glyco_trans_1"/>
</dbReference>
<dbReference type="Pfam" id="PF00534">
    <property type="entry name" value="Glycos_transf_1"/>
    <property type="match status" value="1"/>
</dbReference>
<proteinExistence type="predicted"/>
<sequence>MISKHHIEWLTKSSVMYDFIKEKSNAQLRGGRLYEIEAYKLLKKSYQVSINPFFIKNTNIFKYYFKHHVHEIKGDICIIDPYVVALGKFNSKKKNISIVHHLDDAILNKNFASKIFYKQLLKHLKSMDVVIVVSNIWKTFLNDHGIQNVRVIYNAFDVNNYNFSKIEIDDFKDKNLLNNGKPILYLGPLTKGKGVESILKVIDKSQYNCIATSKHPNDLGIKTVFFNDEEFPLFLASCDVVLCMSTMIEGWNRIAHEALLAKTPVIGSGSGGMMELLKKSNQTIVKDIRNLPKAIDKTIKNHSELVNFGWNYASQLNLDYFENEWSSLIKDLVK</sequence>
<dbReference type="EMBL" id="JAVRIA010000007">
    <property type="protein sequence ID" value="MDT0559384.1"/>
    <property type="molecule type" value="Genomic_DNA"/>
</dbReference>
<dbReference type="Proteomes" id="UP001259492">
    <property type="component" value="Unassembled WGS sequence"/>
</dbReference>
<feature type="domain" description="Glycosyl transferase family 1" evidence="2">
    <location>
        <begin position="225"/>
        <end position="306"/>
    </location>
</feature>
<evidence type="ECO:0000313" key="3">
    <source>
        <dbReference type="EMBL" id="MDT0559384.1"/>
    </source>
</evidence>
<dbReference type="PANTHER" id="PTHR46401">
    <property type="entry name" value="GLYCOSYLTRANSFERASE WBBK-RELATED"/>
    <property type="match status" value="1"/>
</dbReference>
<comment type="caution">
    <text evidence="3">The sequence shown here is derived from an EMBL/GenBank/DDBJ whole genome shotgun (WGS) entry which is preliminary data.</text>
</comment>
<dbReference type="Gene3D" id="3.40.50.2000">
    <property type="entry name" value="Glycogen Phosphorylase B"/>
    <property type="match status" value="2"/>
</dbReference>
<keyword evidence="1" id="KW-0808">Transferase</keyword>
<keyword evidence="4" id="KW-1185">Reference proteome</keyword>
<reference evidence="3 4" key="1">
    <citation type="submission" date="2023-09" db="EMBL/GenBank/DDBJ databases">
        <authorList>
            <person name="Rey-Velasco X."/>
        </authorList>
    </citation>
    <scope>NUCLEOTIDE SEQUENCE [LARGE SCALE GENOMIC DNA]</scope>
    <source>
        <strain evidence="3 4">W332</strain>
    </source>
</reference>
<dbReference type="SUPFAM" id="SSF53756">
    <property type="entry name" value="UDP-Glycosyltransferase/glycogen phosphorylase"/>
    <property type="match status" value="1"/>
</dbReference>
<name>A0ABU2YMJ3_9FLAO</name>
<evidence type="ECO:0000313" key="4">
    <source>
        <dbReference type="Proteomes" id="UP001259492"/>
    </source>
</evidence>
<evidence type="ECO:0000259" key="2">
    <source>
        <dbReference type="Pfam" id="PF00534"/>
    </source>
</evidence>
<protein>
    <recommendedName>
        <fullName evidence="2">Glycosyl transferase family 1 domain-containing protein</fullName>
    </recommendedName>
</protein>
<dbReference type="PANTHER" id="PTHR46401:SF2">
    <property type="entry name" value="GLYCOSYLTRANSFERASE WBBK-RELATED"/>
    <property type="match status" value="1"/>
</dbReference>
<organism evidence="3 4">
    <name type="scientific">Microcosmobacter mediterraneus</name>
    <dbReference type="NCBI Taxonomy" id="3075607"/>
    <lineage>
        <taxon>Bacteria</taxon>
        <taxon>Pseudomonadati</taxon>
        <taxon>Bacteroidota</taxon>
        <taxon>Flavobacteriia</taxon>
        <taxon>Flavobacteriales</taxon>
        <taxon>Flavobacteriaceae</taxon>
        <taxon>Microcosmobacter</taxon>
    </lineage>
</organism>
<dbReference type="RefSeq" id="WP_311428147.1">
    <property type="nucleotide sequence ID" value="NZ_JAVRIA010000007.1"/>
</dbReference>
<gene>
    <name evidence="3" type="ORF">RM697_12025</name>
</gene>
<evidence type="ECO:0000256" key="1">
    <source>
        <dbReference type="ARBA" id="ARBA00022679"/>
    </source>
</evidence>